<proteinExistence type="predicted"/>
<name>A0A446BNR8_9PEZI</name>
<dbReference type="AlphaFoldDB" id="A0A446BNR8"/>
<dbReference type="Proteomes" id="UP000289323">
    <property type="component" value="Unassembled WGS sequence"/>
</dbReference>
<evidence type="ECO:0000256" key="2">
    <source>
        <dbReference type="SAM" id="Phobius"/>
    </source>
</evidence>
<dbReference type="PANTHER" id="PTHR39608:SF1">
    <property type="entry name" value="INTEGRAL MEMBRANE PROTEIN (AFU_ORTHOLOGUE AFUA_5G08640)"/>
    <property type="match status" value="1"/>
</dbReference>
<feature type="region of interest" description="Disordered" evidence="1">
    <location>
        <begin position="162"/>
        <end position="192"/>
    </location>
</feature>
<feature type="transmembrane region" description="Helical" evidence="2">
    <location>
        <begin position="76"/>
        <end position="96"/>
    </location>
</feature>
<sequence length="192" mass="21135">MGVASRIISTILRAGQLFCGAVVLGILGHFFHNVDEAHALGPGGRLIYTATIAGITILASLVLIPPFAHTFWSFPLDFLLFAAWLLSGLHTCRSGWFRTYWGFYWGEWRRVVAPGITRRLDGCSAWRSVLAFSFIAMFLYLLSSILGLLWVRRHGKFRGRRRGEPIGVAPPPMEASPAGAASQPAPPSQAWP</sequence>
<feature type="transmembrane region" description="Helical" evidence="2">
    <location>
        <begin position="46"/>
        <end position="64"/>
    </location>
</feature>
<protein>
    <submittedName>
        <fullName evidence="3">0c24c7e6-0f5c-4c49-9909-e0b6848932c3</fullName>
    </submittedName>
</protein>
<organism evidence="3 4">
    <name type="scientific">Thermothielavioides terrestris</name>
    <dbReference type="NCBI Taxonomy" id="2587410"/>
    <lineage>
        <taxon>Eukaryota</taxon>
        <taxon>Fungi</taxon>
        <taxon>Dikarya</taxon>
        <taxon>Ascomycota</taxon>
        <taxon>Pezizomycotina</taxon>
        <taxon>Sordariomycetes</taxon>
        <taxon>Sordariomycetidae</taxon>
        <taxon>Sordariales</taxon>
        <taxon>Chaetomiaceae</taxon>
        <taxon>Thermothielavioides</taxon>
    </lineage>
</organism>
<keyword evidence="2" id="KW-0812">Transmembrane</keyword>
<evidence type="ECO:0000313" key="4">
    <source>
        <dbReference type="Proteomes" id="UP000289323"/>
    </source>
</evidence>
<evidence type="ECO:0000313" key="3">
    <source>
        <dbReference type="EMBL" id="SPQ24100.1"/>
    </source>
</evidence>
<accession>A0A446BNR8</accession>
<dbReference type="EMBL" id="OUUZ01000011">
    <property type="protein sequence ID" value="SPQ24100.1"/>
    <property type="molecule type" value="Genomic_DNA"/>
</dbReference>
<keyword evidence="2" id="KW-1133">Transmembrane helix</keyword>
<feature type="transmembrane region" description="Helical" evidence="2">
    <location>
        <begin position="12"/>
        <end position="31"/>
    </location>
</feature>
<dbReference type="PANTHER" id="PTHR39608">
    <property type="entry name" value="INTEGRAL MEMBRANE PROTEIN (AFU_ORTHOLOGUE AFUA_5G08640)"/>
    <property type="match status" value="1"/>
</dbReference>
<evidence type="ECO:0000256" key="1">
    <source>
        <dbReference type="SAM" id="MobiDB-lite"/>
    </source>
</evidence>
<keyword evidence="2" id="KW-0472">Membrane</keyword>
<feature type="transmembrane region" description="Helical" evidence="2">
    <location>
        <begin position="129"/>
        <end position="151"/>
    </location>
</feature>
<reference evidence="3 4" key="1">
    <citation type="submission" date="2018-04" db="EMBL/GenBank/DDBJ databases">
        <authorList>
            <person name="Huttner S."/>
            <person name="Dainat J."/>
        </authorList>
    </citation>
    <scope>NUCLEOTIDE SEQUENCE [LARGE SCALE GENOMIC DNA]</scope>
</reference>
<gene>
    <name evidence="3" type="ORF">TT172_LOCUS6519</name>
</gene>